<dbReference type="Proteomes" id="UP001154240">
    <property type="component" value="Unassembled WGS sequence"/>
</dbReference>
<name>A0A9X4MM99_9BACT</name>
<dbReference type="AlphaFoldDB" id="A0A9X4MM99"/>
<evidence type="ECO:0000313" key="1">
    <source>
        <dbReference type="EMBL" id="MDG4475427.1"/>
    </source>
</evidence>
<reference evidence="1" key="1">
    <citation type="journal article" date="2022" name="bioRxiv">
        <title>Thiovibrio frasassiensisgen. nov., sp. nov., an autotrophic, elemental sulfur disproportionating bacterium isolated from sulfidic karst sediment, and proposal of Thiovibrionaceae fam. nov.</title>
        <authorList>
            <person name="Aronson H."/>
            <person name="Thomas C."/>
            <person name="Bhattacharyya M."/>
            <person name="Eckstein S."/>
            <person name="Jensen S."/>
            <person name="Barco R."/>
            <person name="Macalady J."/>
            <person name="Amend J."/>
        </authorList>
    </citation>
    <scope>NUCLEOTIDE SEQUENCE</scope>
    <source>
        <strain evidence="1">RS19-109</strain>
    </source>
</reference>
<protein>
    <recommendedName>
        <fullName evidence="3">Mu-like prophage FluMu protein gp28</fullName>
    </recommendedName>
</protein>
<dbReference type="Gene3D" id="3.30.420.240">
    <property type="match status" value="1"/>
</dbReference>
<dbReference type="PIRSF" id="PIRSF007056">
    <property type="entry name" value="UCP007056"/>
    <property type="match status" value="1"/>
</dbReference>
<accession>A0A9X4MM99</accession>
<evidence type="ECO:0008006" key="3">
    <source>
        <dbReference type="Google" id="ProtNLM"/>
    </source>
</evidence>
<evidence type="ECO:0000313" key="2">
    <source>
        <dbReference type="Proteomes" id="UP001154240"/>
    </source>
</evidence>
<dbReference type="EMBL" id="JAPHEH010000001">
    <property type="protein sequence ID" value="MDG4475427.1"/>
    <property type="molecule type" value="Genomic_DNA"/>
</dbReference>
<comment type="caution">
    <text evidence="1">The sequence shown here is derived from an EMBL/GenBank/DDBJ whole genome shotgun (WGS) entry which is preliminary data.</text>
</comment>
<sequence>MTEDTFVKEDRSKRTPMALLPYQQRWLEDDADVKVIEKSRRIGLSWAEAADDALLAASQSGMDVWYIGYNKDMAQEFIEDCGDWLKHYNKAASEVEEFVFDDEDKDILAFRIRCASGHKIVALSSRPSNLRGKQGKVVIDEAAFHDNLGELIKAAMALLMWGGKVVIISTHDGDSNAFNEVIQEVRAGKKPYSLHRVTLDDALAEGLYERICLRLGKEWTPEREDIWRKLIVAQYGDGADEELFCIPSAGGGTYLTRAVIERCMRADIPILRWACNNEFAILPDHIRQAEARDWCKEQLEPLLAELDPKRAHYFGEDFARSGDLTVIAPLAEKQNLTYRTPFMVELGNVPFTEQELILYYIVDRLPRFTHGNLDSRGNGQYLGERAMQKYGPERIGQIMLSEAWYREEMPRFKSFFDDGTIEVPQHADHMDDYRAVKMIKGVAKLPETKTKGKDGRQRHGDAAIAVAMAVAATRFEGGEYAYHQITAKDMRDMGHQINTTNGFGRLQGAM</sequence>
<reference evidence="1" key="2">
    <citation type="submission" date="2022-10" db="EMBL/GenBank/DDBJ databases">
        <authorList>
            <person name="Aronson H.S."/>
        </authorList>
    </citation>
    <scope>NUCLEOTIDE SEQUENCE</scope>
    <source>
        <strain evidence="1">RS19-109</strain>
    </source>
</reference>
<dbReference type="InterPro" id="IPR027417">
    <property type="entry name" value="P-loop_NTPase"/>
</dbReference>
<dbReference type="Gene3D" id="3.40.50.300">
    <property type="entry name" value="P-loop containing nucleotide triphosphate hydrolases"/>
    <property type="match status" value="1"/>
</dbReference>
<dbReference type="InterPro" id="IPR012036">
    <property type="entry name" value="Phage_Mu_Gp28"/>
</dbReference>
<dbReference type="RefSeq" id="WP_307632399.1">
    <property type="nucleotide sequence ID" value="NZ_JAPHEH010000001.1"/>
</dbReference>
<proteinExistence type="predicted"/>
<organism evidence="1 2">
    <name type="scientific">Thiovibrio frasassiensis</name>
    <dbReference type="NCBI Taxonomy" id="2984131"/>
    <lineage>
        <taxon>Bacteria</taxon>
        <taxon>Pseudomonadati</taxon>
        <taxon>Thermodesulfobacteriota</taxon>
        <taxon>Desulfobulbia</taxon>
        <taxon>Desulfobulbales</taxon>
        <taxon>Thiovibrionaceae</taxon>
        <taxon>Thiovibrio</taxon>
    </lineage>
</organism>
<gene>
    <name evidence="1" type="ORF">OLX77_04550</name>
</gene>
<keyword evidence="2" id="KW-1185">Reference proteome</keyword>